<evidence type="ECO:0000256" key="1">
    <source>
        <dbReference type="ARBA" id="ARBA00004496"/>
    </source>
</evidence>
<dbReference type="GO" id="GO:0034475">
    <property type="term" value="P:U4 snRNA 3'-end processing"/>
    <property type="evidence" value="ECO:0007669"/>
    <property type="project" value="TreeGrafter"/>
</dbReference>
<dbReference type="Gene3D" id="3.30.230.70">
    <property type="entry name" value="GHMP Kinase, N-terminal domain"/>
    <property type="match status" value="1"/>
</dbReference>
<dbReference type="InterPro" id="IPR036345">
    <property type="entry name" value="ExoRNase_PH_dom2_sf"/>
</dbReference>
<dbReference type="GO" id="GO:0004527">
    <property type="term" value="F:exonuclease activity"/>
    <property type="evidence" value="ECO:0007669"/>
    <property type="project" value="UniProtKB-KW"/>
</dbReference>
<keyword evidence="4" id="KW-0963">Cytoplasm</keyword>
<comment type="subcellular location">
    <subcellularLocation>
        <location evidence="1">Cytoplasm</location>
    </subcellularLocation>
    <subcellularLocation>
        <location evidence="2">Nucleus</location>
        <location evidence="2">Nucleolus</location>
    </subcellularLocation>
</comment>
<keyword evidence="11" id="KW-0378">Hydrolase</keyword>
<evidence type="ECO:0000256" key="7">
    <source>
        <dbReference type="ARBA" id="ARBA00062379"/>
    </source>
</evidence>
<feature type="domain" description="Exoribonuclease phosphorolytic" evidence="10">
    <location>
        <begin position="155"/>
        <end position="219"/>
    </location>
</feature>
<comment type="function">
    <text evidence="6">Non-catalytic component of the RNA exosome complex which has 3'-&gt;5' exoribonuclease activity and participates in a multitude of cellular RNA processing and degradation events.</text>
</comment>
<feature type="domain" description="Exoribonuclease phosphorolytic" evidence="9">
    <location>
        <begin position="18"/>
        <end position="152"/>
    </location>
</feature>
<name>C1BN11_CALRO</name>
<dbReference type="SUPFAM" id="SSF55666">
    <property type="entry name" value="Ribonuclease PH domain 2-like"/>
    <property type="match status" value="1"/>
</dbReference>
<dbReference type="InterPro" id="IPR050080">
    <property type="entry name" value="RNase_PH"/>
</dbReference>
<evidence type="ECO:0000259" key="10">
    <source>
        <dbReference type="Pfam" id="PF03725"/>
    </source>
</evidence>
<accession>C1BN11</accession>
<dbReference type="CDD" id="cd11370">
    <property type="entry name" value="RNase_PH_RRP41"/>
    <property type="match status" value="1"/>
</dbReference>
<evidence type="ECO:0000256" key="4">
    <source>
        <dbReference type="ARBA" id="ARBA00022490"/>
    </source>
</evidence>
<protein>
    <recommendedName>
        <fullName evidence="8">Putative exosome complex component RRP41</fullName>
    </recommendedName>
</protein>
<organism evidence="11">
    <name type="scientific">Caligus rogercresseyi</name>
    <name type="common">Sea louse</name>
    <dbReference type="NCBI Taxonomy" id="217165"/>
    <lineage>
        <taxon>Eukaryota</taxon>
        <taxon>Metazoa</taxon>
        <taxon>Ecdysozoa</taxon>
        <taxon>Arthropoda</taxon>
        <taxon>Crustacea</taxon>
        <taxon>Multicrustacea</taxon>
        <taxon>Hexanauplia</taxon>
        <taxon>Copepoda</taxon>
        <taxon>Siphonostomatoida</taxon>
        <taxon>Caligidae</taxon>
        <taxon>Caligus</taxon>
    </lineage>
</organism>
<proteinExistence type="evidence at transcript level"/>
<comment type="similarity">
    <text evidence="3">Belongs to the RNase PH family.</text>
</comment>
<dbReference type="GO" id="GO:0000176">
    <property type="term" value="C:nuclear exosome (RNase complex)"/>
    <property type="evidence" value="ECO:0007669"/>
    <property type="project" value="TreeGrafter"/>
</dbReference>
<dbReference type="GO" id="GO:0016075">
    <property type="term" value="P:rRNA catabolic process"/>
    <property type="evidence" value="ECO:0007669"/>
    <property type="project" value="TreeGrafter"/>
</dbReference>
<dbReference type="InterPro" id="IPR020568">
    <property type="entry name" value="Ribosomal_Su5_D2-typ_SF"/>
</dbReference>
<reference evidence="11" key="1">
    <citation type="submission" date="2009-03" db="EMBL/GenBank/DDBJ databases">
        <title>Caligus rogercresseyi ESTs and full-length cDNAs.</title>
        <authorList>
            <person name="Yasuike M."/>
            <person name="von Schalburg K."/>
            <person name="Cooper G."/>
            <person name="Leong J."/>
            <person name="Jones S.R.M."/>
            <person name="Koop B.F."/>
        </authorList>
    </citation>
    <scope>NUCLEOTIDE SEQUENCE</scope>
    <source>
        <tissue evidence="11">Whole tissue</tissue>
    </source>
</reference>
<evidence type="ECO:0000256" key="2">
    <source>
        <dbReference type="ARBA" id="ARBA00004604"/>
    </source>
</evidence>
<evidence type="ECO:0000313" key="11">
    <source>
        <dbReference type="EMBL" id="ACO10414.1"/>
    </source>
</evidence>
<dbReference type="Pfam" id="PF01138">
    <property type="entry name" value="RNase_PH"/>
    <property type="match status" value="1"/>
</dbReference>
<comment type="subunit">
    <text evidence="7">Component of the RNA exosome complex.</text>
</comment>
<dbReference type="FunFam" id="3.30.230.70:FF:000004">
    <property type="entry name" value="Exosome complex component Rrp41"/>
    <property type="match status" value="1"/>
</dbReference>
<evidence type="ECO:0000256" key="3">
    <source>
        <dbReference type="ARBA" id="ARBA00006678"/>
    </source>
</evidence>
<dbReference type="GO" id="GO:0071051">
    <property type="term" value="P:poly(A)-dependent snoRNA 3'-end processing"/>
    <property type="evidence" value="ECO:0007669"/>
    <property type="project" value="TreeGrafter"/>
</dbReference>
<dbReference type="InterPro" id="IPR015847">
    <property type="entry name" value="ExoRNase_PH_dom2"/>
</dbReference>
<dbReference type="InterPro" id="IPR001247">
    <property type="entry name" value="ExoRNase_PH_dom1"/>
</dbReference>
<keyword evidence="5" id="KW-0271">Exosome</keyword>
<dbReference type="GO" id="GO:0003723">
    <property type="term" value="F:RNA binding"/>
    <property type="evidence" value="ECO:0007669"/>
    <property type="project" value="TreeGrafter"/>
</dbReference>
<dbReference type="InterPro" id="IPR027408">
    <property type="entry name" value="PNPase/RNase_PH_dom_sf"/>
</dbReference>
<dbReference type="GO" id="GO:0071028">
    <property type="term" value="P:nuclear mRNA surveillance"/>
    <property type="evidence" value="ECO:0007669"/>
    <property type="project" value="TreeGrafter"/>
</dbReference>
<dbReference type="SUPFAM" id="SSF54211">
    <property type="entry name" value="Ribosomal protein S5 domain 2-like"/>
    <property type="match status" value="1"/>
</dbReference>
<evidence type="ECO:0000259" key="9">
    <source>
        <dbReference type="Pfam" id="PF01138"/>
    </source>
</evidence>
<sequence>MELLSDQGLRLDGRKSDELRRLRCRLGAFSWSADGSAYLEMGNTKVLAAVYGPREPRGGSSGDNSNKEEAILNVQFSSAAFSTAERKQRQRGDKRSLEMAAHLKQTFAACIQTELYPRSQIDIFVEVLQTDGGHYCASVNAATLALIHAGIPLRDYVCACSASLIKETPLLDISMLESNLGGPELILAALPKSGEIVLLEMSQRFHMDHLEKVIDEALEGTRKIRDILDEVVRDHLSKHAKVNDNI</sequence>
<dbReference type="PANTHER" id="PTHR11953">
    <property type="entry name" value="EXOSOME COMPLEX COMPONENT"/>
    <property type="match status" value="1"/>
</dbReference>
<keyword evidence="11" id="KW-0269">Exonuclease</keyword>
<evidence type="ECO:0000256" key="6">
    <source>
        <dbReference type="ARBA" id="ARBA00058393"/>
    </source>
</evidence>
<dbReference type="GO" id="GO:0005730">
    <property type="term" value="C:nucleolus"/>
    <property type="evidence" value="ECO:0007669"/>
    <property type="project" value="UniProtKB-SubCell"/>
</dbReference>
<dbReference type="AlphaFoldDB" id="C1BN11"/>
<dbReference type="GO" id="GO:0000177">
    <property type="term" value="C:cytoplasmic exosome (RNase complex)"/>
    <property type="evidence" value="ECO:0007669"/>
    <property type="project" value="TreeGrafter"/>
</dbReference>
<evidence type="ECO:0000256" key="8">
    <source>
        <dbReference type="ARBA" id="ARBA00073078"/>
    </source>
</evidence>
<dbReference type="Pfam" id="PF03725">
    <property type="entry name" value="RNase_PH_C"/>
    <property type="match status" value="1"/>
</dbReference>
<dbReference type="PANTHER" id="PTHR11953:SF0">
    <property type="entry name" value="EXOSOME COMPLEX COMPONENT RRP41"/>
    <property type="match status" value="1"/>
</dbReference>
<gene>
    <name evidence="11" type="primary">EXOS4</name>
</gene>
<keyword evidence="11" id="KW-0540">Nuclease</keyword>
<dbReference type="EMBL" id="BT075990">
    <property type="protein sequence ID" value="ACO10414.1"/>
    <property type="molecule type" value="mRNA"/>
</dbReference>
<evidence type="ECO:0000256" key="5">
    <source>
        <dbReference type="ARBA" id="ARBA00022835"/>
    </source>
</evidence>